<keyword evidence="2" id="KW-0808">Transferase</keyword>
<sequence>MKKLGRGLKRVYVFLFVRKALYPMHLFVYKLSMFGLGIRNHENSTVSGEKAFLRYLISRKKLLSGAILDIGANVGDYSVMLRKNGISLPLFAFEPHPVAFKKLELAAIEYQFTPVFKGAGEVSSSAMIYDYSGNGGSEHASMYREVIEQLHHGEAEELPIEITTIDEFVALENISRIALLKIDTEGHELSVLKGAKQTIQRGLAEIIQIEFNEMNVISKTFFKDIVDLLPGYDFYRLLPDGLKALGTYKSTHFEIFSFQNIVAIKKMS</sequence>
<gene>
    <name evidence="2" type="ORF">KE626_25980</name>
</gene>
<dbReference type="GO" id="GO:0008168">
    <property type="term" value="F:methyltransferase activity"/>
    <property type="evidence" value="ECO:0007669"/>
    <property type="project" value="UniProtKB-KW"/>
</dbReference>
<keyword evidence="3" id="KW-1185">Reference proteome</keyword>
<dbReference type="InterPro" id="IPR029063">
    <property type="entry name" value="SAM-dependent_MTases_sf"/>
</dbReference>
<accession>A0ABS5J6F5</accession>
<dbReference type="Gene3D" id="3.40.50.150">
    <property type="entry name" value="Vaccinia Virus protein VP39"/>
    <property type="match status" value="1"/>
</dbReference>
<comment type="caution">
    <text evidence="2">The sequence shown here is derived from an EMBL/GenBank/DDBJ whole genome shotgun (WGS) entry which is preliminary data.</text>
</comment>
<evidence type="ECO:0000313" key="2">
    <source>
        <dbReference type="EMBL" id="MBS0030802.1"/>
    </source>
</evidence>
<evidence type="ECO:0000259" key="1">
    <source>
        <dbReference type="Pfam" id="PF05050"/>
    </source>
</evidence>
<dbReference type="SUPFAM" id="SSF53335">
    <property type="entry name" value="S-adenosyl-L-methionine-dependent methyltransferases"/>
    <property type="match status" value="1"/>
</dbReference>
<dbReference type="GO" id="GO:0032259">
    <property type="term" value="P:methylation"/>
    <property type="evidence" value="ECO:0007669"/>
    <property type="project" value="UniProtKB-KW"/>
</dbReference>
<evidence type="ECO:0000313" key="3">
    <source>
        <dbReference type="Proteomes" id="UP000676386"/>
    </source>
</evidence>
<protein>
    <submittedName>
        <fullName evidence="2">FkbM family methyltransferase</fullName>
    </submittedName>
</protein>
<dbReference type="RefSeq" id="WP_211975939.1">
    <property type="nucleotide sequence ID" value="NZ_CBFHAM010000036.1"/>
</dbReference>
<reference evidence="2 3" key="1">
    <citation type="submission" date="2021-04" db="EMBL/GenBank/DDBJ databases">
        <title>Chitinophaga sp. nov., isolated from the rhizosphere soil.</title>
        <authorList>
            <person name="He S."/>
        </authorList>
    </citation>
    <scope>NUCLEOTIDE SEQUENCE [LARGE SCALE GENOMIC DNA]</scope>
    <source>
        <strain evidence="2 3">2R12</strain>
    </source>
</reference>
<dbReference type="NCBIfam" id="TIGR01444">
    <property type="entry name" value="fkbM_fam"/>
    <property type="match status" value="1"/>
</dbReference>
<dbReference type="EMBL" id="JAGTXB010000017">
    <property type="protein sequence ID" value="MBS0030802.1"/>
    <property type="molecule type" value="Genomic_DNA"/>
</dbReference>
<name>A0ABS5J6F5_9BACT</name>
<dbReference type="InterPro" id="IPR053188">
    <property type="entry name" value="FkbM_Methyltransferase"/>
</dbReference>
<dbReference type="PANTHER" id="PTHR36973">
    <property type="entry name" value="SLL1456 PROTEIN-RELATED"/>
    <property type="match status" value="1"/>
</dbReference>
<dbReference type="Proteomes" id="UP000676386">
    <property type="component" value="Unassembled WGS sequence"/>
</dbReference>
<keyword evidence="2" id="KW-0489">Methyltransferase</keyword>
<proteinExistence type="predicted"/>
<dbReference type="InterPro" id="IPR006342">
    <property type="entry name" value="FkbM_mtfrase"/>
</dbReference>
<dbReference type="Pfam" id="PF05050">
    <property type="entry name" value="Methyltransf_21"/>
    <property type="match status" value="1"/>
</dbReference>
<organism evidence="2 3">
    <name type="scientific">Chitinophaga hostae</name>
    <dbReference type="NCBI Taxonomy" id="2831022"/>
    <lineage>
        <taxon>Bacteria</taxon>
        <taxon>Pseudomonadati</taxon>
        <taxon>Bacteroidota</taxon>
        <taxon>Chitinophagia</taxon>
        <taxon>Chitinophagales</taxon>
        <taxon>Chitinophagaceae</taxon>
        <taxon>Chitinophaga</taxon>
    </lineage>
</organism>
<feature type="domain" description="Methyltransferase FkbM" evidence="1">
    <location>
        <begin position="69"/>
        <end position="234"/>
    </location>
</feature>
<dbReference type="PANTHER" id="PTHR36973:SF4">
    <property type="entry name" value="NODULATION PROTEIN"/>
    <property type="match status" value="1"/>
</dbReference>